<dbReference type="AlphaFoldDB" id="A0A4R4NK72"/>
<evidence type="ECO:0000256" key="1">
    <source>
        <dbReference type="ARBA" id="ARBA00003761"/>
    </source>
</evidence>
<dbReference type="SUPFAM" id="SSF52440">
    <property type="entry name" value="PreATP-grasp domain"/>
    <property type="match status" value="1"/>
</dbReference>
<dbReference type="SUPFAM" id="SSF56059">
    <property type="entry name" value="Glutathione synthetase ATP-binding domain-like"/>
    <property type="match status" value="1"/>
</dbReference>
<dbReference type="EMBL" id="SMJZ01000031">
    <property type="protein sequence ID" value="TDC08153.1"/>
    <property type="molecule type" value="Genomic_DNA"/>
</dbReference>
<dbReference type="InterPro" id="IPR011761">
    <property type="entry name" value="ATP-grasp"/>
</dbReference>
<evidence type="ECO:0000256" key="4">
    <source>
        <dbReference type="ARBA" id="ARBA00022741"/>
    </source>
</evidence>
<dbReference type="EC" id="6.3.4.14" evidence="2"/>
<dbReference type="GO" id="GO:0004075">
    <property type="term" value="F:biotin carboxylase activity"/>
    <property type="evidence" value="ECO:0007669"/>
    <property type="project" value="UniProtKB-EC"/>
</dbReference>
<dbReference type="GO" id="GO:0046872">
    <property type="term" value="F:metal ion binding"/>
    <property type="evidence" value="ECO:0007669"/>
    <property type="project" value="InterPro"/>
</dbReference>
<dbReference type="InterPro" id="IPR005479">
    <property type="entry name" value="CPAse_ATP-bd"/>
</dbReference>
<dbReference type="InterPro" id="IPR051602">
    <property type="entry name" value="ACC_Biotin_Carboxylase"/>
</dbReference>
<keyword evidence="5 7" id="KW-0067">ATP-binding</keyword>
<evidence type="ECO:0000256" key="6">
    <source>
        <dbReference type="ARBA" id="ARBA00048600"/>
    </source>
</evidence>
<dbReference type="OrthoDB" id="5166719at2"/>
<dbReference type="InterPro" id="IPR005481">
    <property type="entry name" value="BC-like_N"/>
</dbReference>
<evidence type="ECO:0000256" key="7">
    <source>
        <dbReference type="PROSITE-ProRule" id="PRU00409"/>
    </source>
</evidence>
<keyword evidence="3" id="KW-0436">Ligase</keyword>
<dbReference type="InterPro" id="IPR011764">
    <property type="entry name" value="Biotin_carboxylation_dom"/>
</dbReference>
<dbReference type="PANTHER" id="PTHR48095">
    <property type="entry name" value="PYRUVATE CARBOXYLASE SUBUNIT A"/>
    <property type="match status" value="1"/>
</dbReference>
<dbReference type="InterPro" id="IPR011054">
    <property type="entry name" value="Rudment_hybrid_motif"/>
</dbReference>
<sequence length="473" mass="51182">MFSTVLIANRGEIALRIARTCRELGIRTVAACSDSDRDSMVARFADETVCIGPSEARRSYLNPAALVTAALQAGADAVHPGYGFLSEDPDFAEICQDAGLIFIGPAPSVLARLGDKAEARNIARAAGLPVLPGSSKPLATLAQARSLAAEIGYPVILKAVAGGGGRGMRVVRDPRDMAREYAQARAGAQTAFGDSRVYLEKYLDNARHIEVQILGDGHGNVIHLGERDCSVQRRRQKLVEETPAPGLSRELADRICAATVRAAQAVGYAGAGTYEFLVDDEDGFHAMEVNCRIQVEHPVTEMVTGIDLVREQLQVAAGYGLAHRQEDIVPRGVAIECRVNAEDPRRGFLPTPGTVRRFVTPAGPFVRVDTHGEPGMRVTPDYDPLLAKVAVWAPDRRQAIARAERALEEFHVEGPGMCTTRDFLREVLGHPVYRAAKHTTALIDEMGVIQPGDVAFDRRANPAPVIRERSVVY</sequence>
<accession>A0A4R4NK72</accession>
<evidence type="ECO:0000256" key="2">
    <source>
        <dbReference type="ARBA" id="ARBA00013263"/>
    </source>
</evidence>
<dbReference type="RefSeq" id="WP_132332341.1">
    <property type="nucleotide sequence ID" value="NZ_SMJZ01000031.1"/>
</dbReference>
<dbReference type="Pfam" id="PF02785">
    <property type="entry name" value="Biotin_carb_C"/>
    <property type="match status" value="1"/>
</dbReference>
<dbReference type="GO" id="GO:0005524">
    <property type="term" value="F:ATP binding"/>
    <property type="evidence" value="ECO:0007669"/>
    <property type="project" value="UniProtKB-UniRule"/>
</dbReference>
<feature type="domain" description="Biotin carboxylation" evidence="9">
    <location>
        <begin position="1"/>
        <end position="448"/>
    </location>
</feature>
<dbReference type="PANTHER" id="PTHR48095:SF2">
    <property type="entry name" value="BIOTIN CARBOXYLASE, CHLOROPLASTIC"/>
    <property type="match status" value="1"/>
</dbReference>
<dbReference type="SMART" id="SM00878">
    <property type="entry name" value="Biotin_carb_C"/>
    <property type="match status" value="1"/>
</dbReference>
<organism evidence="10 11">
    <name type="scientific">Nonomuraea longispora</name>
    <dbReference type="NCBI Taxonomy" id="1848320"/>
    <lineage>
        <taxon>Bacteria</taxon>
        <taxon>Bacillati</taxon>
        <taxon>Actinomycetota</taxon>
        <taxon>Actinomycetes</taxon>
        <taxon>Streptosporangiales</taxon>
        <taxon>Streptosporangiaceae</taxon>
        <taxon>Nonomuraea</taxon>
    </lineage>
</organism>
<dbReference type="SUPFAM" id="SSF51246">
    <property type="entry name" value="Rudiment single hybrid motif"/>
    <property type="match status" value="1"/>
</dbReference>
<gene>
    <name evidence="10" type="ORF">E1267_11090</name>
</gene>
<comment type="caution">
    <text evidence="10">The sequence shown here is derived from an EMBL/GenBank/DDBJ whole genome shotgun (WGS) entry which is preliminary data.</text>
</comment>
<reference evidence="10 11" key="1">
    <citation type="submission" date="2019-02" db="EMBL/GenBank/DDBJ databases">
        <title>Draft genome sequences of novel Actinobacteria.</title>
        <authorList>
            <person name="Sahin N."/>
            <person name="Ay H."/>
            <person name="Saygin H."/>
        </authorList>
    </citation>
    <scope>NUCLEOTIDE SEQUENCE [LARGE SCALE GENOMIC DNA]</scope>
    <source>
        <strain evidence="10 11">KC201</strain>
    </source>
</reference>
<keyword evidence="4 7" id="KW-0547">Nucleotide-binding</keyword>
<dbReference type="PROSITE" id="PS50979">
    <property type="entry name" value="BC"/>
    <property type="match status" value="1"/>
</dbReference>
<comment type="function">
    <text evidence="1">This protein is a component of the acetyl coenzyme A carboxylase complex; first, biotin carboxylase catalyzes the carboxylation of the carrier protein and then the transcarboxylase transfers the carboxyl group to form malonyl-CoA.</text>
</comment>
<dbReference type="Pfam" id="PF00289">
    <property type="entry name" value="Biotin_carb_N"/>
    <property type="match status" value="1"/>
</dbReference>
<dbReference type="FunFam" id="3.30.1490.20:FF:000018">
    <property type="entry name" value="Biotin carboxylase"/>
    <property type="match status" value="1"/>
</dbReference>
<dbReference type="InterPro" id="IPR005482">
    <property type="entry name" value="Biotin_COase_C"/>
</dbReference>
<evidence type="ECO:0000256" key="5">
    <source>
        <dbReference type="ARBA" id="ARBA00022840"/>
    </source>
</evidence>
<dbReference type="Pfam" id="PF02786">
    <property type="entry name" value="CPSase_L_D2"/>
    <property type="match status" value="1"/>
</dbReference>
<keyword evidence="11" id="KW-1185">Reference proteome</keyword>
<proteinExistence type="predicted"/>
<comment type="catalytic activity">
    <reaction evidence="6">
        <text>N(6)-biotinyl-L-lysyl-[protein] + hydrogencarbonate + ATP = N(6)-carboxybiotinyl-L-lysyl-[protein] + ADP + phosphate + H(+)</text>
        <dbReference type="Rhea" id="RHEA:13501"/>
        <dbReference type="Rhea" id="RHEA-COMP:10505"/>
        <dbReference type="Rhea" id="RHEA-COMP:10506"/>
        <dbReference type="ChEBI" id="CHEBI:15378"/>
        <dbReference type="ChEBI" id="CHEBI:17544"/>
        <dbReference type="ChEBI" id="CHEBI:30616"/>
        <dbReference type="ChEBI" id="CHEBI:43474"/>
        <dbReference type="ChEBI" id="CHEBI:83144"/>
        <dbReference type="ChEBI" id="CHEBI:83145"/>
        <dbReference type="ChEBI" id="CHEBI:456216"/>
        <dbReference type="EC" id="6.3.4.14"/>
    </reaction>
</comment>
<dbReference type="Gene3D" id="3.30.470.20">
    <property type="entry name" value="ATP-grasp fold, B domain"/>
    <property type="match status" value="1"/>
</dbReference>
<dbReference type="InterPro" id="IPR016185">
    <property type="entry name" value="PreATP-grasp_dom_sf"/>
</dbReference>
<dbReference type="Proteomes" id="UP000295157">
    <property type="component" value="Unassembled WGS sequence"/>
</dbReference>
<evidence type="ECO:0000313" key="11">
    <source>
        <dbReference type="Proteomes" id="UP000295157"/>
    </source>
</evidence>
<name>A0A4R4NK72_9ACTN</name>
<dbReference type="PROSITE" id="PS50975">
    <property type="entry name" value="ATP_GRASP"/>
    <property type="match status" value="1"/>
</dbReference>
<evidence type="ECO:0000259" key="8">
    <source>
        <dbReference type="PROSITE" id="PS50975"/>
    </source>
</evidence>
<feature type="domain" description="ATP-grasp" evidence="8">
    <location>
        <begin position="120"/>
        <end position="317"/>
    </location>
</feature>
<evidence type="ECO:0000259" key="9">
    <source>
        <dbReference type="PROSITE" id="PS50979"/>
    </source>
</evidence>
<evidence type="ECO:0000313" key="10">
    <source>
        <dbReference type="EMBL" id="TDC08153.1"/>
    </source>
</evidence>
<protein>
    <recommendedName>
        <fullName evidence="2">biotin carboxylase</fullName>
        <ecNumber evidence="2">6.3.4.14</ecNumber>
    </recommendedName>
</protein>
<dbReference type="NCBIfam" id="NF006367">
    <property type="entry name" value="PRK08591.1"/>
    <property type="match status" value="1"/>
</dbReference>
<evidence type="ECO:0000256" key="3">
    <source>
        <dbReference type="ARBA" id="ARBA00022598"/>
    </source>
</evidence>